<evidence type="ECO:0000313" key="3">
    <source>
        <dbReference type="Proteomes" id="UP000198888"/>
    </source>
</evidence>
<accession>A0A1H6W1J3</accession>
<dbReference type="AlphaFoldDB" id="A0A1H6W1J3"/>
<reference evidence="2 3" key="1">
    <citation type="submission" date="2016-10" db="EMBL/GenBank/DDBJ databases">
        <authorList>
            <person name="de Groot N.N."/>
        </authorList>
    </citation>
    <scope>NUCLEOTIDE SEQUENCE [LARGE SCALE GENOMIC DNA]</scope>
    <source>
        <strain evidence="2 3">DSM 22187</strain>
    </source>
</reference>
<dbReference type="EMBL" id="FNYR01000021">
    <property type="protein sequence ID" value="SEJ09716.1"/>
    <property type="molecule type" value="Genomic_DNA"/>
</dbReference>
<keyword evidence="1" id="KW-0812">Transmembrane</keyword>
<proteinExistence type="predicted"/>
<accession>A0A2H4Q1J6</accession>
<evidence type="ECO:0000256" key="1">
    <source>
        <dbReference type="SAM" id="Phobius"/>
    </source>
</evidence>
<organism evidence="2 3">
    <name type="scientific">Halohasta litchfieldiae</name>
    <dbReference type="NCBI Taxonomy" id="1073996"/>
    <lineage>
        <taxon>Archaea</taxon>
        <taxon>Methanobacteriati</taxon>
        <taxon>Methanobacteriota</taxon>
        <taxon>Stenosarchaea group</taxon>
        <taxon>Halobacteria</taxon>
        <taxon>Halobacteriales</taxon>
        <taxon>Haloferacaceae</taxon>
        <taxon>Halohasta</taxon>
    </lineage>
</organism>
<sequence length="210" mass="23124">MDSKDSLGLLAVIILYFLGYLTVGGPAIESVTGFETLSATGTYGVGRLWELVSKPQGWIFCFGSVLPYFTYIHLRARLAGESVEAYWESSSNQREDRPSDGNSLARLGFALRVISTIAIVVLFIGVGILPTEWGLSVGVGISVFIVYMMFREEIEQRLTGPQEWLLFALVGTLFVIALLIEGVELNNEILLLYTVLLGVSAVFGYRALKR</sequence>
<keyword evidence="1" id="KW-1133">Transmembrane helix</keyword>
<feature type="transmembrane region" description="Helical" evidence="1">
    <location>
        <begin position="135"/>
        <end position="152"/>
    </location>
</feature>
<feature type="transmembrane region" description="Helical" evidence="1">
    <location>
        <begin position="164"/>
        <end position="183"/>
    </location>
</feature>
<evidence type="ECO:0000313" key="2">
    <source>
        <dbReference type="EMBL" id="SEJ09716.1"/>
    </source>
</evidence>
<feature type="transmembrane region" description="Helical" evidence="1">
    <location>
        <begin position="7"/>
        <end position="28"/>
    </location>
</feature>
<keyword evidence="1" id="KW-0472">Membrane</keyword>
<name>A0A1H6W1J3_9EURY</name>
<dbReference type="Proteomes" id="UP000198888">
    <property type="component" value="Unassembled WGS sequence"/>
</dbReference>
<protein>
    <submittedName>
        <fullName evidence="2">Uncharacterized protein</fullName>
    </submittedName>
</protein>
<dbReference type="KEGG" id="hae:halTADL_1415"/>
<dbReference type="GeneID" id="35002221"/>
<feature type="transmembrane region" description="Helical" evidence="1">
    <location>
        <begin position="189"/>
        <end position="208"/>
    </location>
</feature>
<feature type="transmembrane region" description="Helical" evidence="1">
    <location>
        <begin position="57"/>
        <end position="74"/>
    </location>
</feature>
<dbReference type="RefSeq" id="WP_245708459.1">
    <property type="nucleotide sequence ID" value="NZ_CP024845.1"/>
</dbReference>
<gene>
    <name evidence="2" type="ORF">SAMN05444271_1211</name>
</gene>
<feature type="transmembrane region" description="Helical" evidence="1">
    <location>
        <begin position="109"/>
        <end position="129"/>
    </location>
</feature>
<keyword evidence="3" id="KW-1185">Reference proteome</keyword>